<feature type="transmembrane region" description="Helical" evidence="3">
    <location>
        <begin position="20"/>
        <end position="38"/>
    </location>
</feature>
<name>A0A928TTX3_UNCKA</name>
<dbReference type="Pfam" id="PF02449">
    <property type="entry name" value="Glyco_hydro_42"/>
    <property type="match status" value="1"/>
</dbReference>
<evidence type="ECO:0000256" key="1">
    <source>
        <dbReference type="ARBA" id="ARBA00022801"/>
    </source>
</evidence>
<keyword evidence="2" id="KW-0326">Glycosidase</keyword>
<dbReference type="GO" id="GO:0005975">
    <property type="term" value="P:carbohydrate metabolic process"/>
    <property type="evidence" value="ECO:0007669"/>
    <property type="project" value="InterPro"/>
</dbReference>
<dbReference type="EMBL" id="JABTTY010000001">
    <property type="protein sequence ID" value="MBE7524835.1"/>
    <property type="molecule type" value="Genomic_DNA"/>
</dbReference>
<evidence type="ECO:0000256" key="3">
    <source>
        <dbReference type="SAM" id="Phobius"/>
    </source>
</evidence>
<sequence length="345" mass="40472">MAYRLKEFAELHFMRALNALILLGCLAAIVAATLWVGVPMQTSGSIRAGVTFSSVYAQELGINWRNALAASLDDLGVRYFRIPVYWKVVQPEENRFDWATIDYQMDEIAMREGKVLLAIGAKLPRWPECWIPDWATYKGPAGERAARLAYMEQAVRRYKDHPALAAWQVENEALFPFGLCPKPNRSFLKREIEFVRSLDIAHPIVTTDSGELSTWFSVAPLPDKLGFSVYRVVRTYGGFVWHYTFIPPYWYARRALYVSPFVSEIFVSEFQMEPWSDDSLTVTPLTEQFRTFDADQMRKNFDYAERMRIHEIYFWGVEWWWWMKTTQQDDRFWKTAKTFFERHAP</sequence>
<proteinExistence type="predicted"/>
<evidence type="ECO:0000313" key="5">
    <source>
        <dbReference type="EMBL" id="MBE7524835.1"/>
    </source>
</evidence>
<comment type="caution">
    <text evidence="5">The sequence shown here is derived from an EMBL/GenBank/DDBJ whole genome shotgun (WGS) entry which is preliminary data.</text>
</comment>
<gene>
    <name evidence="5" type="ORF">HS096_00335</name>
</gene>
<evidence type="ECO:0000259" key="4">
    <source>
        <dbReference type="Pfam" id="PF02449"/>
    </source>
</evidence>
<reference evidence="5" key="1">
    <citation type="submission" date="2020-05" db="EMBL/GenBank/DDBJ databases">
        <title>High-Quality Genomes of Partial-Nitritation/Anammox System by Hierarchical Clustering Based Hybrid Assembly.</title>
        <authorList>
            <person name="Liu L."/>
            <person name="Wang Y."/>
            <person name="Che Y."/>
            <person name="Chen Y."/>
            <person name="Xia Y."/>
            <person name="Luo R."/>
            <person name="Cheng S.H."/>
            <person name="Zheng C."/>
            <person name="Zhang T."/>
        </authorList>
    </citation>
    <scope>NUCLEOTIDE SEQUENCE</scope>
    <source>
        <strain evidence="5">H1_PAT1</strain>
    </source>
</reference>
<dbReference type="Proteomes" id="UP000710385">
    <property type="component" value="Unassembled WGS sequence"/>
</dbReference>
<keyword evidence="1" id="KW-0378">Hydrolase</keyword>
<keyword evidence="3" id="KW-0472">Membrane</keyword>
<protein>
    <submittedName>
        <fullName evidence="5">Beta-galactosidase</fullName>
    </submittedName>
</protein>
<keyword evidence="3" id="KW-0812">Transmembrane</keyword>
<feature type="domain" description="Glycoside hydrolase family 42 N-terminal" evidence="4">
    <location>
        <begin position="71"/>
        <end position="175"/>
    </location>
</feature>
<dbReference type="SUPFAM" id="SSF51445">
    <property type="entry name" value="(Trans)glycosidases"/>
    <property type="match status" value="1"/>
</dbReference>
<dbReference type="GO" id="GO:0004565">
    <property type="term" value="F:beta-galactosidase activity"/>
    <property type="evidence" value="ECO:0007669"/>
    <property type="project" value="InterPro"/>
</dbReference>
<dbReference type="AlphaFoldDB" id="A0A928TTX3"/>
<organism evidence="5 6">
    <name type="scientific">candidate division WWE3 bacterium</name>
    <dbReference type="NCBI Taxonomy" id="2053526"/>
    <lineage>
        <taxon>Bacteria</taxon>
        <taxon>Katanobacteria</taxon>
    </lineage>
</organism>
<accession>A0A928TTX3</accession>
<keyword evidence="3" id="KW-1133">Transmembrane helix</keyword>
<dbReference type="InterPro" id="IPR013529">
    <property type="entry name" value="Glyco_hydro_42_N"/>
</dbReference>
<dbReference type="GO" id="GO:0009341">
    <property type="term" value="C:beta-galactosidase complex"/>
    <property type="evidence" value="ECO:0007669"/>
    <property type="project" value="InterPro"/>
</dbReference>
<evidence type="ECO:0000313" key="6">
    <source>
        <dbReference type="Proteomes" id="UP000710385"/>
    </source>
</evidence>
<dbReference type="Gene3D" id="3.20.20.80">
    <property type="entry name" value="Glycosidases"/>
    <property type="match status" value="1"/>
</dbReference>
<evidence type="ECO:0000256" key="2">
    <source>
        <dbReference type="ARBA" id="ARBA00023295"/>
    </source>
</evidence>
<dbReference type="InterPro" id="IPR017853">
    <property type="entry name" value="GH"/>
</dbReference>